<evidence type="ECO:0000256" key="1">
    <source>
        <dbReference type="SAM" id="MobiDB-lite"/>
    </source>
</evidence>
<dbReference type="AlphaFoldDB" id="A0A4P9W0T9"/>
<dbReference type="Proteomes" id="UP000269721">
    <property type="component" value="Unassembled WGS sequence"/>
</dbReference>
<reference evidence="3" key="1">
    <citation type="journal article" date="2018" name="Nat. Microbiol.">
        <title>Leveraging single-cell genomics to expand the fungal tree of life.</title>
        <authorList>
            <person name="Ahrendt S.R."/>
            <person name="Quandt C.A."/>
            <person name="Ciobanu D."/>
            <person name="Clum A."/>
            <person name="Salamov A."/>
            <person name="Andreopoulos B."/>
            <person name="Cheng J.F."/>
            <person name="Woyke T."/>
            <person name="Pelin A."/>
            <person name="Henrissat B."/>
            <person name="Reynolds N.K."/>
            <person name="Benny G.L."/>
            <person name="Smith M.E."/>
            <person name="James T.Y."/>
            <person name="Grigoriev I.V."/>
        </authorList>
    </citation>
    <scope>NUCLEOTIDE SEQUENCE [LARGE SCALE GENOMIC DNA]</scope>
</reference>
<organism evidence="2 3">
    <name type="scientific">Blyttiomyces helicus</name>
    <dbReference type="NCBI Taxonomy" id="388810"/>
    <lineage>
        <taxon>Eukaryota</taxon>
        <taxon>Fungi</taxon>
        <taxon>Fungi incertae sedis</taxon>
        <taxon>Chytridiomycota</taxon>
        <taxon>Chytridiomycota incertae sedis</taxon>
        <taxon>Chytridiomycetes</taxon>
        <taxon>Chytridiomycetes incertae sedis</taxon>
        <taxon>Blyttiomyces</taxon>
    </lineage>
</organism>
<protein>
    <submittedName>
        <fullName evidence="2">Uncharacterized protein</fullName>
    </submittedName>
</protein>
<gene>
    <name evidence="2" type="ORF">BDK51DRAFT_50681</name>
</gene>
<feature type="compositionally biased region" description="Low complexity" evidence="1">
    <location>
        <begin position="91"/>
        <end position="108"/>
    </location>
</feature>
<feature type="region of interest" description="Disordered" evidence="1">
    <location>
        <begin position="153"/>
        <end position="196"/>
    </location>
</feature>
<feature type="region of interest" description="Disordered" evidence="1">
    <location>
        <begin position="82"/>
        <end position="108"/>
    </location>
</feature>
<proteinExistence type="predicted"/>
<accession>A0A4P9W0T9</accession>
<name>A0A4P9W0T9_9FUNG</name>
<dbReference type="EMBL" id="KZ998775">
    <property type="protein sequence ID" value="RKO85759.1"/>
    <property type="molecule type" value="Genomic_DNA"/>
</dbReference>
<keyword evidence="3" id="KW-1185">Reference proteome</keyword>
<sequence length="230" mass="24810">MPHSQNIDLSTLPSHHTLHTNLPLRQGLMGAGSSPPPRLVSSSWPLVALVFPRRARKFIKDQKFGQVDQISDSTLDDAVSQLGSTTRRRVSSSLTIPPSPSPSSRRASSFLPPLTLPLPLSQFLSSLHPLTPPISRRVIPPPPRMTLTSFPHQNSFFPTEDPTRPAHSQAPPEPSIKGSISTGRPHVDGAAGRGSRPSDFGSWGMLLRLTVGRVALCLAGADLLVKWGRG</sequence>
<evidence type="ECO:0000313" key="2">
    <source>
        <dbReference type="EMBL" id="RKO85759.1"/>
    </source>
</evidence>
<evidence type="ECO:0000313" key="3">
    <source>
        <dbReference type="Proteomes" id="UP000269721"/>
    </source>
</evidence>